<organism evidence="2">
    <name type="scientific">Staphylococcus hominis</name>
    <dbReference type="NCBI Taxonomy" id="1290"/>
    <lineage>
        <taxon>Bacteria</taxon>
        <taxon>Bacillati</taxon>
        <taxon>Bacillota</taxon>
        <taxon>Bacilli</taxon>
        <taxon>Bacillales</taxon>
        <taxon>Staphylococcaceae</taxon>
        <taxon>Staphylococcus</taxon>
    </lineage>
</organism>
<reference evidence="4 5" key="2">
    <citation type="submission" date="2019-09" db="EMBL/GenBank/DDBJ databases">
        <title>FDA dAtabase for Regulatory Grade micrObial Sequences (FDA-ARGOS): Supporting development and validation of Infectious Disease Dx tests.</title>
        <authorList>
            <person name="Sciortino C."/>
            <person name="Tallon L."/>
            <person name="Sadzewicz L."/>
            <person name="Vavikolanu K."/>
            <person name="Mehta A."/>
            <person name="Aluvathingal J."/>
            <person name="Nadendla S."/>
            <person name="Nandy P."/>
            <person name="Geyer C."/>
            <person name="Yan Y."/>
            <person name="Sichtig H."/>
        </authorList>
    </citation>
    <scope>NUCLEOTIDE SEQUENCE [LARGE SCALE GENOMIC DNA]</scope>
    <source>
        <strain evidence="4 5">FDAARGOS_661</strain>
    </source>
</reference>
<dbReference type="AlphaFoldDB" id="A0A3S7GUJ1"/>
<evidence type="ECO:0000313" key="2">
    <source>
        <dbReference type="EMBL" id="AVI05968.1"/>
    </source>
</evidence>
<sequence>MKTLKQIEVHKKNIESYQKDIQALEQEVNSEKEKIDQLNKDYQELVVSGQVEKADKLYTKIDKQETTYKAKVKRLSVMKQSLKQVIIKNCSSMQEEADKLSDEYIDIYYDDLQRYNKLKEELKQAEQKLEEHNNSYLLNQRNLSHYIDRLTRENNIQPTEFMGSVNSRKPFYI</sequence>
<dbReference type="EMBL" id="CP054550">
    <property type="protein sequence ID" value="QKQ29021.1"/>
    <property type="molecule type" value="Genomic_DNA"/>
</dbReference>
<dbReference type="EMBL" id="JAGHKT020000010">
    <property type="protein sequence ID" value="MCM5672667.1"/>
    <property type="molecule type" value="Genomic_DNA"/>
</dbReference>
<evidence type="ECO:0000313" key="5">
    <source>
        <dbReference type="Proteomes" id="UP000509636"/>
    </source>
</evidence>
<dbReference type="Proteomes" id="UP000665944">
    <property type="component" value="Unassembled WGS sequence"/>
</dbReference>
<accession>A0A3S7GUJ1</accession>
<evidence type="ECO:0008006" key="7">
    <source>
        <dbReference type="Google" id="ProtNLM"/>
    </source>
</evidence>
<feature type="coiled-coil region" evidence="1">
    <location>
        <begin position="105"/>
        <end position="142"/>
    </location>
</feature>
<dbReference type="EMBL" id="CP014567">
    <property type="protein sequence ID" value="AVI05968.1"/>
    <property type="molecule type" value="Genomic_DNA"/>
</dbReference>
<protein>
    <recommendedName>
        <fullName evidence="7">Pathogenicity island protein</fullName>
    </recommendedName>
</protein>
<name>A0A3S7GUJ1_STAHO</name>
<keyword evidence="6" id="KW-1185">Reference proteome</keyword>
<dbReference type="RefSeq" id="WP_017175338.1">
    <property type="nucleotide sequence ID" value="NZ_CP014567.1"/>
</dbReference>
<evidence type="ECO:0000256" key="1">
    <source>
        <dbReference type="SAM" id="Coils"/>
    </source>
</evidence>
<gene>
    <name evidence="2" type="ORF">AZE34_04005</name>
    <name evidence="4" type="ORF">FOB69_06650</name>
    <name evidence="3" type="ORF">J7T32_007795</name>
</gene>
<keyword evidence="1" id="KW-0175">Coiled coil</keyword>
<evidence type="ECO:0000313" key="3">
    <source>
        <dbReference type="EMBL" id="MCM5672667.1"/>
    </source>
</evidence>
<reference evidence="3 6" key="3">
    <citation type="submission" date="2022-06" db="EMBL/GenBank/DDBJ databases">
        <title>Staphylococcus hominis ShoR14 genome sequence.</title>
        <authorList>
            <person name="Yeo C.C."/>
            <person name="Chew C.H."/>
            <person name="Che Hamzah A.M."/>
            <person name="Al-Trad E.I."/>
        </authorList>
    </citation>
    <scope>NUCLEOTIDE SEQUENCE [LARGE SCALE GENOMIC DNA]</scope>
    <source>
        <strain evidence="3 6">ShoR14</strain>
    </source>
</reference>
<proteinExistence type="predicted"/>
<evidence type="ECO:0000313" key="6">
    <source>
        <dbReference type="Proteomes" id="UP000665944"/>
    </source>
</evidence>
<evidence type="ECO:0000313" key="4">
    <source>
        <dbReference type="EMBL" id="QKQ29021.1"/>
    </source>
</evidence>
<feature type="coiled-coil region" evidence="1">
    <location>
        <begin position="7"/>
        <end position="48"/>
    </location>
</feature>
<reference evidence="2" key="1">
    <citation type="submission" date="2016-02" db="EMBL/GenBank/DDBJ databases">
        <title>Genomic sequence of a clinical Staphylococcus hominis isolate.</title>
        <authorList>
            <person name="McClure J.M."/>
            <person name="Zhang K."/>
        </authorList>
    </citation>
    <scope>NUCLEOTIDE SEQUENCE</scope>
    <source>
        <strain evidence="2">C34847</strain>
    </source>
</reference>
<dbReference type="Proteomes" id="UP000509636">
    <property type="component" value="Chromosome"/>
</dbReference>